<keyword evidence="3" id="KW-0255">Endonuclease</keyword>
<evidence type="ECO:0000313" key="3">
    <source>
        <dbReference type="EMBL" id="RFO95588.1"/>
    </source>
</evidence>
<dbReference type="RefSeq" id="WP_117179380.1">
    <property type="nucleotide sequence ID" value="NZ_QFZK01000014.1"/>
</dbReference>
<dbReference type="GO" id="GO:0008270">
    <property type="term" value="F:zinc ion binding"/>
    <property type="evidence" value="ECO:0007669"/>
    <property type="project" value="InterPro"/>
</dbReference>
<feature type="region of interest" description="Disordered" evidence="1">
    <location>
        <begin position="44"/>
        <end position="82"/>
    </location>
</feature>
<dbReference type="Proteomes" id="UP000260665">
    <property type="component" value="Unassembled WGS sequence"/>
</dbReference>
<dbReference type="Gene3D" id="1.10.30.50">
    <property type="match status" value="1"/>
</dbReference>
<accession>A0A3E1R881</accession>
<dbReference type="GO" id="GO:0004519">
    <property type="term" value="F:endonuclease activity"/>
    <property type="evidence" value="ECO:0007669"/>
    <property type="project" value="UniProtKB-KW"/>
</dbReference>
<dbReference type="InterPro" id="IPR002711">
    <property type="entry name" value="HNH"/>
</dbReference>
<dbReference type="InterPro" id="IPR003615">
    <property type="entry name" value="HNH_nuc"/>
</dbReference>
<dbReference type="CDD" id="cd00085">
    <property type="entry name" value="HNHc"/>
    <property type="match status" value="1"/>
</dbReference>
<comment type="caution">
    <text evidence="3">The sequence shown here is derived from an EMBL/GenBank/DDBJ whole genome shotgun (WGS) entry which is preliminary data.</text>
</comment>
<protein>
    <submittedName>
        <fullName evidence="3">Endonuclease</fullName>
    </submittedName>
</protein>
<dbReference type="Pfam" id="PF01844">
    <property type="entry name" value="HNH"/>
    <property type="match status" value="1"/>
</dbReference>
<dbReference type="OrthoDB" id="8906664at2"/>
<dbReference type="AlphaFoldDB" id="A0A3E1R881"/>
<organism evidence="3 4">
    <name type="scientific">Rhodoferax lacus</name>
    <dbReference type="NCBI Taxonomy" id="2184758"/>
    <lineage>
        <taxon>Bacteria</taxon>
        <taxon>Pseudomonadati</taxon>
        <taxon>Pseudomonadota</taxon>
        <taxon>Betaproteobacteria</taxon>
        <taxon>Burkholderiales</taxon>
        <taxon>Comamonadaceae</taxon>
        <taxon>Rhodoferax</taxon>
    </lineage>
</organism>
<evidence type="ECO:0000259" key="2">
    <source>
        <dbReference type="SMART" id="SM00507"/>
    </source>
</evidence>
<proteinExistence type="predicted"/>
<sequence>MSKLGLTRDKIYKTVARQLHGVVPCWMCGEHVLPADATLEHIQPLSEGGSSHQENLAISHGRCNNQRHAKVAQPGGDQNFQP</sequence>
<dbReference type="EMBL" id="QFZK01000014">
    <property type="protein sequence ID" value="RFO95588.1"/>
    <property type="molecule type" value="Genomic_DNA"/>
</dbReference>
<evidence type="ECO:0000256" key="1">
    <source>
        <dbReference type="SAM" id="MobiDB-lite"/>
    </source>
</evidence>
<name>A0A3E1R881_9BURK</name>
<dbReference type="SMART" id="SM00507">
    <property type="entry name" value="HNHc"/>
    <property type="match status" value="1"/>
</dbReference>
<reference evidence="3 4" key="1">
    <citation type="submission" date="2018-05" db="EMBL/GenBank/DDBJ databases">
        <title>Rhodoferax soyangensis sp.nov., isolated from an oligotrophic freshwater lake.</title>
        <authorList>
            <person name="Park M."/>
        </authorList>
    </citation>
    <scope>NUCLEOTIDE SEQUENCE [LARGE SCALE GENOMIC DNA]</scope>
    <source>
        <strain evidence="3 4">IMCC26218</strain>
    </source>
</reference>
<keyword evidence="3" id="KW-0378">Hydrolase</keyword>
<gene>
    <name evidence="3" type="ORF">DIC66_17445</name>
</gene>
<evidence type="ECO:0000313" key="4">
    <source>
        <dbReference type="Proteomes" id="UP000260665"/>
    </source>
</evidence>
<feature type="compositionally biased region" description="Polar residues" evidence="1">
    <location>
        <begin position="48"/>
        <end position="64"/>
    </location>
</feature>
<keyword evidence="3" id="KW-0540">Nuclease</keyword>
<keyword evidence="4" id="KW-1185">Reference proteome</keyword>
<dbReference type="GO" id="GO:0003676">
    <property type="term" value="F:nucleic acid binding"/>
    <property type="evidence" value="ECO:0007669"/>
    <property type="project" value="InterPro"/>
</dbReference>
<feature type="domain" description="HNH nuclease" evidence="2">
    <location>
        <begin position="10"/>
        <end position="65"/>
    </location>
</feature>